<accession>A0A3P3XRW4</accession>
<organism evidence="13">
    <name type="scientific">uncultured spirochete</name>
    <dbReference type="NCBI Taxonomy" id="156406"/>
    <lineage>
        <taxon>Bacteria</taxon>
        <taxon>Pseudomonadati</taxon>
        <taxon>Spirochaetota</taxon>
        <taxon>Spirochaetia</taxon>
        <taxon>Spirochaetales</taxon>
        <taxon>environmental samples</taxon>
    </lineage>
</organism>
<protein>
    <recommendedName>
        <fullName evidence="10">Lipoprotein signal peptidase</fullName>
        <ecNumber evidence="10">3.4.23.36</ecNumber>
    </recommendedName>
</protein>
<dbReference type="PANTHER" id="PTHR33695">
    <property type="entry name" value="LIPOPROTEIN SIGNAL PEPTIDASE"/>
    <property type="match status" value="1"/>
</dbReference>
<comment type="catalytic activity">
    <reaction evidence="10">
        <text>Release of signal peptides from bacterial membrane prolipoproteins. Hydrolyzes -Xaa-Yaa-Zaa-|-(S,diacylglyceryl)Cys-, in which Xaa is hydrophobic (preferably Leu), and Yaa (Ala or Ser) and Zaa (Gly or Ala) have small, neutral side chains.</text>
        <dbReference type="EC" id="3.4.23.36"/>
    </reaction>
</comment>
<dbReference type="GO" id="GO:0016020">
    <property type="term" value="C:membrane"/>
    <property type="evidence" value="ECO:0007669"/>
    <property type="project" value="InterPro"/>
</dbReference>
<evidence type="ECO:0000313" key="13">
    <source>
        <dbReference type="EMBL" id="SLM18904.1"/>
    </source>
</evidence>
<dbReference type="GO" id="GO:0004190">
    <property type="term" value="F:aspartic-type endopeptidase activity"/>
    <property type="evidence" value="ECO:0007669"/>
    <property type="project" value="UniProtKB-KW"/>
</dbReference>
<feature type="transmembrane region" description="Helical" evidence="12">
    <location>
        <begin position="69"/>
        <end position="88"/>
    </location>
</feature>
<keyword evidence="6 10" id="KW-0064">Aspartyl protease</keyword>
<dbReference type="AlphaFoldDB" id="A0A3P3XRW4"/>
<dbReference type="InterPro" id="IPR001872">
    <property type="entry name" value="Peptidase_A8"/>
</dbReference>
<evidence type="ECO:0000256" key="8">
    <source>
        <dbReference type="ARBA" id="ARBA00022989"/>
    </source>
</evidence>
<evidence type="ECO:0000256" key="9">
    <source>
        <dbReference type="ARBA" id="ARBA00023136"/>
    </source>
</evidence>
<dbReference type="PROSITE" id="PS00855">
    <property type="entry name" value="SPASE_II"/>
    <property type="match status" value="1"/>
</dbReference>
<evidence type="ECO:0000256" key="11">
    <source>
        <dbReference type="RuleBase" id="RU004181"/>
    </source>
</evidence>
<keyword evidence="3" id="KW-0997">Cell inner membrane</keyword>
<comment type="similarity">
    <text evidence="1 11">Belongs to the peptidase A8 family.</text>
</comment>
<sequence>MKGMKVWFPLVAAAAIIIADQVVKIFIVTHVPEGRIFSRMFGDFIWIVHARNTGAAFSLGASSAPLARFLFFIAFPVEVLGGLLVYYFRAQNLSTPLRWSIGLIMGGGTGNLIDRIFRPEGVVDFISVNM</sequence>
<keyword evidence="9 12" id="KW-0472">Membrane</keyword>
<keyword evidence="7 10" id="KW-0378">Hydrolase</keyword>
<evidence type="ECO:0000256" key="12">
    <source>
        <dbReference type="SAM" id="Phobius"/>
    </source>
</evidence>
<keyword evidence="5 12" id="KW-0812">Transmembrane</keyword>
<evidence type="ECO:0000256" key="7">
    <source>
        <dbReference type="ARBA" id="ARBA00022801"/>
    </source>
</evidence>
<dbReference type="NCBIfam" id="TIGR00077">
    <property type="entry name" value="lspA"/>
    <property type="match status" value="1"/>
</dbReference>
<dbReference type="PANTHER" id="PTHR33695:SF1">
    <property type="entry name" value="LIPOPROTEIN SIGNAL PEPTIDASE"/>
    <property type="match status" value="1"/>
</dbReference>
<evidence type="ECO:0000256" key="10">
    <source>
        <dbReference type="RuleBase" id="RU000594"/>
    </source>
</evidence>
<dbReference type="EC" id="3.4.23.36" evidence="10"/>
<evidence type="ECO:0000256" key="4">
    <source>
        <dbReference type="ARBA" id="ARBA00022670"/>
    </source>
</evidence>
<evidence type="ECO:0000256" key="2">
    <source>
        <dbReference type="ARBA" id="ARBA00022475"/>
    </source>
</evidence>
<dbReference type="GO" id="GO:0006508">
    <property type="term" value="P:proteolysis"/>
    <property type="evidence" value="ECO:0007669"/>
    <property type="project" value="UniProtKB-KW"/>
</dbReference>
<evidence type="ECO:0000256" key="3">
    <source>
        <dbReference type="ARBA" id="ARBA00022519"/>
    </source>
</evidence>
<keyword evidence="4 10" id="KW-0645">Protease</keyword>
<dbReference type="Pfam" id="PF01252">
    <property type="entry name" value="Peptidase_A8"/>
    <property type="match status" value="1"/>
</dbReference>
<keyword evidence="2" id="KW-1003">Cell membrane</keyword>
<comment type="function">
    <text evidence="10">This protein specifically catalyzes the removal of signal peptides from prolipoproteins.</text>
</comment>
<evidence type="ECO:0000256" key="1">
    <source>
        <dbReference type="ARBA" id="ARBA00006139"/>
    </source>
</evidence>
<evidence type="ECO:0000256" key="5">
    <source>
        <dbReference type="ARBA" id="ARBA00022692"/>
    </source>
</evidence>
<keyword evidence="13" id="KW-0449">Lipoprotein</keyword>
<dbReference type="EMBL" id="FWDO01000005">
    <property type="protein sequence ID" value="SLM18904.1"/>
    <property type="molecule type" value="Genomic_DNA"/>
</dbReference>
<name>A0A3P3XRW4_9SPIR</name>
<evidence type="ECO:0000256" key="6">
    <source>
        <dbReference type="ARBA" id="ARBA00022750"/>
    </source>
</evidence>
<reference evidence="13" key="1">
    <citation type="submission" date="2017-02" db="EMBL/GenBank/DDBJ databases">
        <authorList>
            <person name="Regsiter A."/>
            <person name="William W."/>
        </authorList>
    </citation>
    <scope>NUCLEOTIDE SEQUENCE</scope>
    <source>
        <strain evidence="13">BdmA 4</strain>
    </source>
</reference>
<dbReference type="PRINTS" id="PR00781">
    <property type="entry name" value="LIPOSIGPTASE"/>
</dbReference>
<gene>
    <name evidence="13" type="ORF">SPIRO4BDMA_50419</name>
</gene>
<proteinExistence type="inferred from homology"/>
<keyword evidence="8 12" id="KW-1133">Transmembrane helix</keyword>